<dbReference type="SUPFAM" id="SSF53756">
    <property type="entry name" value="UDP-Glycosyltransferase/glycogen phosphorylase"/>
    <property type="match status" value="1"/>
</dbReference>
<dbReference type="Pfam" id="PF13432">
    <property type="entry name" value="TPR_16"/>
    <property type="match status" value="5"/>
</dbReference>
<name>A0A1G6H1T9_9BURK</name>
<dbReference type="PROSITE" id="PS50005">
    <property type="entry name" value="TPR"/>
    <property type="match status" value="7"/>
</dbReference>
<evidence type="ECO:0000313" key="2">
    <source>
        <dbReference type="EMBL" id="SDB88124.1"/>
    </source>
</evidence>
<feature type="repeat" description="TPR" evidence="1">
    <location>
        <begin position="273"/>
        <end position="306"/>
    </location>
</feature>
<keyword evidence="3" id="KW-1185">Reference proteome</keyword>
<feature type="repeat" description="TPR" evidence="1">
    <location>
        <begin position="375"/>
        <end position="408"/>
    </location>
</feature>
<dbReference type="AlphaFoldDB" id="A0A1G6H1T9"/>
<dbReference type="SMART" id="SM00028">
    <property type="entry name" value="TPR"/>
    <property type="match status" value="10"/>
</dbReference>
<keyword evidence="1" id="KW-0802">TPR repeat</keyword>
<dbReference type="EMBL" id="FMYQ01000001">
    <property type="protein sequence ID" value="SDB88124.1"/>
    <property type="molecule type" value="Genomic_DNA"/>
</dbReference>
<dbReference type="InterPro" id="IPR019734">
    <property type="entry name" value="TPR_rpt"/>
</dbReference>
<dbReference type="Gene3D" id="3.40.50.2000">
    <property type="entry name" value="Glycogen Phosphorylase B"/>
    <property type="match status" value="1"/>
</dbReference>
<feature type="repeat" description="TPR" evidence="1">
    <location>
        <begin position="205"/>
        <end position="238"/>
    </location>
</feature>
<dbReference type="InterPro" id="IPR052943">
    <property type="entry name" value="TMTC_O-mannosyl-trnsfr"/>
</dbReference>
<sequence length="729" mass="79562">MPHCSRRASAAPRLLISFTVPITTPLAPAPDDILREANALCEAHRFADALALLEPHVGHDAAADAAALAPALHLAALSATGTGDAPRAEALWMRCLAAKPDFAPAYTGLAALFAALGRFAQAEAVYQKLLVLTPADADARSNLGVVLQRQERYAEAEAAFRAVLAHHPAHADAHYNLGLLHQGQSRRAEAESAFRAAIAANARHAKAYNSLGTLLRDHGQGDAAAEAWRQALLIQPQYPEALNNLAMLFKASGKLAEAELAIRIALQIRPNFVDALNNLGCVLTDLKRAPEAEAAFRQTLALAPNHAEAHYNLGVALHALERLPEAEAAYRETVRRVPHRVEAYNNLACVLMALGRRSEALDVLHEAVAVRPDFAEAHFNLASLAKERGLLDEAEAGYRRALTANPDYGDAKFRLATLLISMGRFEEGFARYECRYAMPGFVHHATQRLLQCPVWQGEPLAGKALLLWQEDGLGDMLQFGRYARMLKDQGAAHVAFVCQRPLHRLFRGVEGIDAVLDHEAGAAASRQYDCWVSPISVPHRVRTTLDTIPAPLVFTPEPALVEQWGARLATLAPGPRIGIVWKGNPKHFNDAHRSLPSLAVLAPLWNVPGLRFVSLQKGRGEDEAQNPPASLPLLHLGTDVHDFVDTAAIIAHLDLVICVDTSTAHLAASLGKPCWVLLPHYDPDWRWMHGRDDSPWYPGTLRLFRQRADEAWSAVVERVRVACAGRFMA</sequence>
<dbReference type="PANTHER" id="PTHR44809:SF1">
    <property type="entry name" value="PROTEIN O-MANNOSYL-TRANSFERASE TMTC1"/>
    <property type="match status" value="1"/>
</dbReference>
<reference evidence="3" key="1">
    <citation type="submission" date="2016-09" db="EMBL/GenBank/DDBJ databases">
        <authorList>
            <person name="Varghese N."/>
            <person name="Submissions S."/>
        </authorList>
    </citation>
    <scope>NUCLEOTIDE SEQUENCE [LARGE SCALE GENOMIC DNA]</scope>
    <source>
        <strain evidence="3">TNe-862</strain>
    </source>
</reference>
<dbReference type="OrthoDB" id="9814129at2"/>
<dbReference type="Pfam" id="PF01075">
    <property type="entry name" value="Glyco_transf_9"/>
    <property type="match status" value="1"/>
</dbReference>
<feature type="repeat" description="TPR" evidence="1">
    <location>
        <begin position="307"/>
        <end position="340"/>
    </location>
</feature>
<gene>
    <name evidence="2" type="ORF">SAMN05421548_101568</name>
</gene>
<dbReference type="GO" id="GO:0016757">
    <property type="term" value="F:glycosyltransferase activity"/>
    <property type="evidence" value="ECO:0007669"/>
    <property type="project" value="InterPro"/>
</dbReference>
<dbReference type="Proteomes" id="UP000198908">
    <property type="component" value="Unassembled WGS sequence"/>
</dbReference>
<dbReference type="STRING" id="416944.SAMN05421548_101568"/>
<dbReference type="PANTHER" id="PTHR44809">
    <property type="match status" value="1"/>
</dbReference>
<evidence type="ECO:0000256" key="1">
    <source>
        <dbReference type="PROSITE-ProRule" id="PRU00339"/>
    </source>
</evidence>
<feature type="repeat" description="TPR" evidence="1">
    <location>
        <begin position="341"/>
        <end position="374"/>
    </location>
</feature>
<dbReference type="InterPro" id="IPR002201">
    <property type="entry name" value="Glyco_trans_9"/>
</dbReference>
<dbReference type="Gene3D" id="1.25.40.10">
    <property type="entry name" value="Tetratricopeptide repeat domain"/>
    <property type="match status" value="5"/>
</dbReference>
<organism evidence="2 3">
    <name type="scientific">Paraburkholderia lycopersici</name>
    <dbReference type="NCBI Taxonomy" id="416944"/>
    <lineage>
        <taxon>Bacteria</taxon>
        <taxon>Pseudomonadati</taxon>
        <taxon>Pseudomonadota</taxon>
        <taxon>Betaproteobacteria</taxon>
        <taxon>Burkholderiales</taxon>
        <taxon>Burkholderiaceae</taxon>
        <taxon>Paraburkholderia</taxon>
    </lineage>
</organism>
<feature type="repeat" description="TPR" evidence="1">
    <location>
        <begin position="103"/>
        <end position="136"/>
    </location>
</feature>
<proteinExistence type="predicted"/>
<dbReference type="SUPFAM" id="SSF48452">
    <property type="entry name" value="TPR-like"/>
    <property type="match status" value="2"/>
</dbReference>
<feature type="repeat" description="TPR" evidence="1">
    <location>
        <begin position="137"/>
        <end position="170"/>
    </location>
</feature>
<evidence type="ECO:0000313" key="3">
    <source>
        <dbReference type="Proteomes" id="UP000198908"/>
    </source>
</evidence>
<accession>A0A1G6H1T9</accession>
<protein>
    <submittedName>
        <fullName evidence="2">Tetratricopeptide (TPR) repeat</fullName>
    </submittedName>
</protein>
<dbReference type="InterPro" id="IPR011990">
    <property type="entry name" value="TPR-like_helical_dom_sf"/>
</dbReference>